<dbReference type="EMBL" id="CACSIO010000062">
    <property type="protein sequence ID" value="CAA0125656.1"/>
    <property type="molecule type" value="Genomic_DNA"/>
</dbReference>
<dbReference type="CDD" id="cd00009">
    <property type="entry name" value="AAA"/>
    <property type="match status" value="1"/>
</dbReference>
<accession>A0A5S9R1K3</accession>
<name>A0A5S9R1K3_9GAMM</name>
<dbReference type="Proteomes" id="UP000441399">
    <property type="component" value="Unassembled WGS sequence"/>
</dbReference>
<feature type="region of interest" description="Disordered" evidence="1">
    <location>
        <begin position="810"/>
        <end position="831"/>
    </location>
</feature>
<evidence type="ECO:0000313" key="2">
    <source>
        <dbReference type="EMBL" id="CAA0125656.1"/>
    </source>
</evidence>
<dbReference type="SUPFAM" id="SSF52540">
    <property type="entry name" value="P-loop containing nucleoside triphosphate hydrolases"/>
    <property type="match status" value="1"/>
</dbReference>
<dbReference type="Gene3D" id="3.40.50.300">
    <property type="entry name" value="P-loop containing nucleotide triphosphate hydrolases"/>
    <property type="match status" value="1"/>
</dbReference>
<keyword evidence="3" id="KW-1185">Reference proteome</keyword>
<gene>
    <name evidence="2" type="ORF">OPDIPICF_03528</name>
</gene>
<sequence>MVRTFQNIQDGELGETIELLSLERIGYSSSMTWESLLQSKRVLLISEAGTGKTHECREQAKRLWEAGEPSFFLELSTLASTDLRSMLDCDEENRLDVWLSSQSEVATFFLDSIDELKLSAGSFKLALNQLKKTIRDQLSRVRIIVTTRPITFDQRLIRSLLPVPLSPQKNLNGETFATIAMNGNNSSNAANTVEKQPADWLTVALMPLSDPQILEFASGQGVDNPNVLLGDIQRRTQAFARRPQDLIELCSDWRTHRRIRTHSDQVTTNVRVKIKPREDRPEPAELSIDKAIEGASRLSLAMLMTRRLTIRHSAEFDDTEGDEALDPAIILSDWTQNERKALLERSLFGFASYGRVRFHHRSVVEYLAAQRLQELRKKGMPFRALKRLLFAETQGRLIVRPSKRAIAAWLALTEDGVFELLRDSEPAVLFNEGDPESLTPMQRTQTLRAYVERFGKGGWRGLRVPNIQIHRFATHELAGEVLQLWNQDIENPDIRQTLLCLVQAGRMRQCADIVYETAIDSDTSTDERVLALDALVALEDPRLGIITNAMVIQNDCWGEGIAREAILSMFPHNLSIEQLCKILGWLKEEKKNKVGSLTWQLPRIIENADLDSQSLVALREGLVELVSTGLRWSDGWPEVVSDRSCFANALAVVCVRGLCVNKDDDWLRASILAMRLFKRENSSNDGYKTLRESLQKLTAEESARFIFAEDAFMQSLNHLTDPWRRFQRLVSHGGCVELQAERDLPWVSEALNDTERSVDDRAMLLEGAIYLASNSENWRAHVEGLKKLVTDQPNLCAVIDERLKPQKGSDELKRWEKEHAEKKAQEEAKDKTNRDGWIQFWREVSEHPGKAFSPENTRSTVWDLWRVMSRDGENCRESGWNRLFIEGYFDKETADCLRHELMKMWRQEHPVPISQRPEAERNTSLVRWNLGITAIYAEAEDSTWATKLTEDEARLAVKFALVKLGGLPVWIEDLVTAHRRSVEKVLGEELSWELEGDASMHNYSMLLQNIGREPESVVTALLPRFRAWLEANNGKASQTNSHKGDAERLRQVLDVLLKHGSEDIHTYLLAVAHENLEGNLSSSLVVTWLTVIMQLDPSSGVDILEKHVCVLEPKAENEAVILLGKLFNNRSGAVNLANSLFTPKLLVRLCRLAYFHIRPEDDIEHEGVYSPDVRDNAQTVRNEIVNVLLNLRGEDGWAAKLEMANDPVWAHFRDRALVIAEEQWAQEIDSAVLDDEQAIALDKTGEAPVLTNEMMFTLLKDRLADLDDFLLRDNSPWEAWARIDSERVMRREIARVLGDTANGLYTVDQEAVTADEKETDIRLRSVVSDLQAVIELKLGNRSRYTVRYLYDTIKNQLVKKYMAAENSRSGCLLITLAEDRQWQHPESKKFIGLDELTLLLREEAVRVEQAMGGAVSLVVHVLDLRPRLPKEKGR</sequence>
<evidence type="ECO:0000313" key="3">
    <source>
        <dbReference type="Proteomes" id="UP000441399"/>
    </source>
</evidence>
<organism evidence="2 3">
    <name type="scientific">BD1-7 clade bacterium</name>
    <dbReference type="NCBI Taxonomy" id="2029982"/>
    <lineage>
        <taxon>Bacteria</taxon>
        <taxon>Pseudomonadati</taxon>
        <taxon>Pseudomonadota</taxon>
        <taxon>Gammaproteobacteria</taxon>
        <taxon>Cellvibrionales</taxon>
        <taxon>Spongiibacteraceae</taxon>
        <taxon>BD1-7 clade</taxon>
    </lineage>
</organism>
<proteinExistence type="predicted"/>
<reference evidence="2 3" key="1">
    <citation type="submission" date="2019-11" db="EMBL/GenBank/DDBJ databases">
        <authorList>
            <person name="Holert J."/>
        </authorList>
    </citation>
    <scope>NUCLEOTIDE SEQUENCE [LARGE SCALE GENOMIC DNA]</scope>
    <source>
        <strain evidence="2">SB11_3</strain>
    </source>
</reference>
<dbReference type="InterPro" id="IPR027417">
    <property type="entry name" value="P-loop_NTPase"/>
</dbReference>
<protein>
    <submittedName>
        <fullName evidence="2">Uncharacterized protein</fullName>
    </submittedName>
</protein>
<evidence type="ECO:0000256" key="1">
    <source>
        <dbReference type="SAM" id="MobiDB-lite"/>
    </source>
</evidence>